<evidence type="ECO:0000256" key="4">
    <source>
        <dbReference type="PIRSR" id="PIRSR000303-1"/>
    </source>
</evidence>
<dbReference type="Gene3D" id="3.40.30.10">
    <property type="entry name" value="Glutaredoxin"/>
    <property type="match status" value="1"/>
</dbReference>
<dbReference type="InterPro" id="IPR013766">
    <property type="entry name" value="Thioredoxin_domain"/>
</dbReference>
<feature type="domain" description="Thioredoxin" evidence="6">
    <location>
        <begin position="4"/>
        <end position="162"/>
    </location>
</feature>
<keyword evidence="2 5" id="KW-0575">Peroxidase</keyword>
<accession>A0AAE4Y9E5</accession>
<dbReference type="InterPro" id="IPR036249">
    <property type="entry name" value="Thioredoxin-like_sf"/>
</dbReference>
<feature type="active site" evidence="4">
    <location>
        <position position="42"/>
    </location>
</feature>
<dbReference type="GO" id="GO:0004601">
    <property type="term" value="F:peroxidase activity"/>
    <property type="evidence" value="ECO:0007669"/>
    <property type="project" value="UniProtKB-KW"/>
</dbReference>
<evidence type="ECO:0000313" key="8">
    <source>
        <dbReference type="Proteomes" id="UP001193501"/>
    </source>
</evidence>
<sequence length="162" mass="17129">MFAQPLSGPAPRWSLPSIEGGVISSSDFKGKALLLVNSASLCGYTPQYTGLQALQDKWGDRGLVVLAVPSDDFNQEKDSNGAVKEFCELTFGLSLPMAEISHVTGPEAAGPYPWLAQELGFVPRWNFNKVLFDGEGRVIGTWGSGAEPLGGEIEAAVSAALS</sequence>
<dbReference type="PANTHER" id="PTHR11592">
    <property type="entry name" value="GLUTATHIONE PEROXIDASE"/>
    <property type="match status" value="1"/>
</dbReference>
<dbReference type="GO" id="GO:0034599">
    <property type="term" value="P:cellular response to oxidative stress"/>
    <property type="evidence" value="ECO:0007669"/>
    <property type="project" value="TreeGrafter"/>
</dbReference>
<keyword evidence="3 5" id="KW-0560">Oxidoreductase</keyword>
<dbReference type="PANTHER" id="PTHR11592:SF78">
    <property type="entry name" value="GLUTATHIONE PEROXIDASE"/>
    <property type="match status" value="1"/>
</dbReference>
<dbReference type="PROSITE" id="PS51355">
    <property type="entry name" value="GLUTATHIONE_PEROXID_3"/>
    <property type="match status" value="1"/>
</dbReference>
<dbReference type="Proteomes" id="UP001193501">
    <property type="component" value="Unassembled WGS sequence"/>
</dbReference>
<name>A0AAE4Y9E5_9RHOB</name>
<protein>
    <recommendedName>
        <fullName evidence="5">Glutathione peroxidase</fullName>
    </recommendedName>
</protein>
<dbReference type="PROSITE" id="PS51352">
    <property type="entry name" value="THIOREDOXIN_2"/>
    <property type="match status" value="1"/>
</dbReference>
<evidence type="ECO:0000313" key="7">
    <source>
        <dbReference type="EMBL" id="NBZ87699.1"/>
    </source>
</evidence>
<dbReference type="CDD" id="cd00340">
    <property type="entry name" value="GSH_Peroxidase"/>
    <property type="match status" value="1"/>
</dbReference>
<dbReference type="EMBL" id="JAABNR010000007">
    <property type="protein sequence ID" value="NBZ87699.1"/>
    <property type="molecule type" value="Genomic_DNA"/>
</dbReference>
<evidence type="ECO:0000259" key="6">
    <source>
        <dbReference type="PROSITE" id="PS51352"/>
    </source>
</evidence>
<reference evidence="7" key="1">
    <citation type="submission" date="2020-01" db="EMBL/GenBank/DDBJ databases">
        <authorList>
            <person name="Chen W.-M."/>
        </authorList>
    </citation>
    <scope>NUCLEOTIDE SEQUENCE</scope>
    <source>
        <strain evidence="7">CYK-10</strain>
    </source>
</reference>
<dbReference type="PIRSF" id="PIRSF000303">
    <property type="entry name" value="Glutathion_perox"/>
    <property type="match status" value="1"/>
</dbReference>
<dbReference type="PRINTS" id="PR01011">
    <property type="entry name" value="GLUTPROXDASE"/>
</dbReference>
<organism evidence="7 8">
    <name type="scientific">Stagnihabitans tardus</name>
    <dbReference type="NCBI Taxonomy" id="2699202"/>
    <lineage>
        <taxon>Bacteria</taxon>
        <taxon>Pseudomonadati</taxon>
        <taxon>Pseudomonadota</taxon>
        <taxon>Alphaproteobacteria</taxon>
        <taxon>Rhodobacterales</taxon>
        <taxon>Paracoccaceae</taxon>
        <taxon>Stagnihabitans</taxon>
    </lineage>
</organism>
<evidence type="ECO:0000256" key="2">
    <source>
        <dbReference type="ARBA" id="ARBA00022559"/>
    </source>
</evidence>
<keyword evidence="8" id="KW-1185">Reference proteome</keyword>
<comment type="similarity">
    <text evidence="1 5">Belongs to the glutathione peroxidase family.</text>
</comment>
<evidence type="ECO:0000256" key="1">
    <source>
        <dbReference type="ARBA" id="ARBA00006926"/>
    </source>
</evidence>
<gene>
    <name evidence="7" type="ORF">GV832_08920</name>
</gene>
<evidence type="ECO:0000256" key="3">
    <source>
        <dbReference type="ARBA" id="ARBA00023002"/>
    </source>
</evidence>
<proteinExistence type="inferred from homology"/>
<dbReference type="Pfam" id="PF00255">
    <property type="entry name" value="GSHPx"/>
    <property type="match status" value="1"/>
</dbReference>
<evidence type="ECO:0000256" key="5">
    <source>
        <dbReference type="RuleBase" id="RU000499"/>
    </source>
</evidence>
<dbReference type="InterPro" id="IPR000889">
    <property type="entry name" value="Glutathione_peroxidase"/>
</dbReference>
<dbReference type="SUPFAM" id="SSF52833">
    <property type="entry name" value="Thioredoxin-like"/>
    <property type="match status" value="1"/>
</dbReference>
<dbReference type="AlphaFoldDB" id="A0AAE4Y9E5"/>
<comment type="caution">
    <text evidence="7">The sequence shown here is derived from an EMBL/GenBank/DDBJ whole genome shotgun (WGS) entry which is preliminary data.</text>
</comment>